<dbReference type="EMBL" id="JAODUP010001143">
    <property type="protein sequence ID" value="KAK2141187.1"/>
    <property type="molecule type" value="Genomic_DNA"/>
</dbReference>
<organism evidence="1 2">
    <name type="scientific">Paralvinella palmiformis</name>
    <dbReference type="NCBI Taxonomy" id="53620"/>
    <lineage>
        <taxon>Eukaryota</taxon>
        <taxon>Metazoa</taxon>
        <taxon>Spiralia</taxon>
        <taxon>Lophotrochozoa</taxon>
        <taxon>Annelida</taxon>
        <taxon>Polychaeta</taxon>
        <taxon>Sedentaria</taxon>
        <taxon>Canalipalpata</taxon>
        <taxon>Terebellida</taxon>
        <taxon>Terebelliformia</taxon>
        <taxon>Alvinellidae</taxon>
        <taxon>Paralvinella</taxon>
    </lineage>
</organism>
<dbReference type="AlphaFoldDB" id="A0AAD9MPH1"/>
<reference evidence="1" key="1">
    <citation type="journal article" date="2023" name="Mol. Biol. Evol.">
        <title>Third-Generation Sequencing Reveals the Adaptive Role of the Epigenome in Three Deep-Sea Polychaetes.</title>
        <authorList>
            <person name="Perez M."/>
            <person name="Aroh O."/>
            <person name="Sun Y."/>
            <person name="Lan Y."/>
            <person name="Juniper S.K."/>
            <person name="Young C.R."/>
            <person name="Angers B."/>
            <person name="Qian P.Y."/>
        </authorList>
    </citation>
    <scope>NUCLEOTIDE SEQUENCE</scope>
    <source>
        <strain evidence="1">P08H-3</strain>
    </source>
</reference>
<protein>
    <submittedName>
        <fullName evidence="1">Uncharacterized protein</fullName>
    </submittedName>
</protein>
<keyword evidence="2" id="KW-1185">Reference proteome</keyword>
<dbReference type="Proteomes" id="UP001208570">
    <property type="component" value="Unassembled WGS sequence"/>
</dbReference>
<comment type="caution">
    <text evidence="1">The sequence shown here is derived from an EMBL/GenBank/DDBJ whole genome shotgun (WGS) entry which is preliminary data.</text>
</comment>
<gene>
    <name evidence="1" type="ORF">LSH36_1144g00022</name>
</gene>
<evidence type="ECO:0000313" key="1">
    <source>
        <dbReference type="EMBL" id="KAK2141187.1"/>
    </source>
</evidence>
<proteinExistence type="predicted"/>
<evidence type="ECO:0000313" key="2">
    <source>
        <dbReference type="Proteomes" id="UP001208570"/>
    </source>
</evidence>
<sequence>MIVIIIIIIIIITIIELVRKLHESVEQTLYFDTDPVSQCTRRCLDQQFCISFDSYLIDDKPSCSLSTSLLPLVKSDDSIHWYFGTSCTTRSGKASSFAYVGEYALTIAGTFTSITTTDSEDCLFRCAISDICRLVSYHGNICQHSPDEFLIFTKRTRQPDWIQFIKLNSTIQNRYDNQLGK</sequence>
<accession>A0AAD9MPH1</accession>
<name>A0AAD9MPH1_9ANNE</name>